<gene>
    <name evidence="2" type="ORF">DCAR_0208555</name>
</gene>
<comment type="similarity">
    <text evidence="1">Belongs to the CWC26 family.</text>
</comment>
<proteinExistence type="inferred from homology"/>
<dbReference type="GO" id="GO:0070274">
    <property type="term" value="C:RES complex"/>
    <property type="evidence" value="ECO:0007669"/>
    <property type="project" value="TreeGrafter"/>
</dbReference>
<dbReference type="InterPro" id="IPR018609">
    <property type="entry name" value="Bud13"/>
</dbReference>
<dbReference type="InterPro" id="IPR051112">
    <property type="entry name" value="CWC26_splicing_factor"/>
</dbReference>
<evidence type="ECO:0000313" key="2">
    <source>
        <dbReference type="EMBL" id="WOG89317.1"/>
    </source>
</evidence>
<dbReference type="PANTHER" id="PTHR31809">
    <property type="entry name" value="BUD13 HOMOLOG"/>
    <property type="match status" value="1"/>
</dbReference>
<dbReference type="GO" id="GO:0005684">
    <property type="term" value="C:U2-type spliceosomal complex"/>
    <property type="evidence" value="ECO:0007669"/>
    <property type="project" value="TreeGrafter"/>
</dbReference>
<keyword evidence="3" id="KW-1185">Reference proteome</keyword>
<dbReference type="GO" id="GO:0000398">
    <property type="term" value="P:mRNA splicing, via spliceosome"/>
    <property type="evidence" value="ECO:0007669"/>
    <property type="project" value="TreeGrafter"/>
</dbReference>
<evidence type="ECO:0000313" key="3">
    <source>
        <dbReference type="Proteomes" id="UP000077755"/>
    </source>
</evidence>
<dbReference type="OMA" id="PLNRYDI"/>
<name>A0A166ELQ6_DAUCS</name>
<dbReference type="AlphaFoldDB" id="A0A166ELQ6"/>
<dbReference type="PANTHER" id="PTHR31809:SF0">
    <property type="entry name" value="BUD13 HOMOLOG"/>
    <property type="match status" value="1"/>
</dbReference>
<dbReference type="Gramene" id="KZN06737">
    <property type="protein sequence ID" value="KZN06737"/>
    <property type="gene ID" value="DCAR_007574"/>
</dbReference>
<reference evidence="2" key="2">
    <citation type="submission" date="2022-03" db="EMBL/GenBank/DDBJ databases">
        <title>Draft title - Genomic analysis of global carrot germplasm unveils the trajectory of domestication and the origin of high carotenoid orange carrot.</title>
        <authorList>
            <person name="Iorizzo M."/>
            <person name="Ellison S."/>
            <person name="Senalik D."/>
            <person name="Macko-Podgorni A."/>
            <person name="Grzebelus D."/>
            <person name="Bostan H."/>
            <person name="Rolling W."/>
            <person name="Curaba J."/>
            <person name="Simon P."/>
        </authorList>
    </citation>
    <scope>NUCLEOTIDE SEQUENCE</scope>
    <source>
        <tissue evidence="2">Leaf</tissue>
    </source>
</reference>
<dbReference type="EMBL" id="CP093344">
    <property type="protein sequence ID" value="WOG89317.1"/>
    <property type="molecule type" value="Genomic_DNA"/>
</dbReference>
<reference evidence="2" key="1">
    <citation type="journal article" date="2016" name="Nat. Genet.">
        <title>A high-quality carrot genome assembly provides new insights into carotenoid accumulation and asterid genome evolution.</title>
        <authorList>
            <person name="Iorizzo M."/>
            <person name="Ellison S."/>
            <person name="Senalik D."/>
            <person name="Zeng P."/>
            <person name="Satapoomin P."/>
            <person name="Huang J."/>
            <person name="Bowman M."/>
            <person name="Iovene M."/>
            <person name="Sanseverino W."/>
            <person name="Cavagnaro P."/>
            <person name="Yildiz M."/>
            <person name="Macko-Podgorni A."/>
            <person name="Moranska E."/>
            <person name="Grzebelus E."/>
            <person name="Grzebelus D."/>
            <person name="Ashrafi H."/>
            <person name="Zheng Z."/>
            <person name="Cheng S."/>
            <person name="Spooner D."/>
            <person name="Van Deynze A."/>
            <person name="Simon P."/>
        </authorList>
    </citation>
    <scope>NUCLEOTIDE SEQUENCE</scope>
    <source>
        <tissue evidence="2">Leaf</tissue>
    </source>
</reference>
<dbReference type="Proteomes" id="UP000077755">
    <property type="component" value="Chromosome 2"/>
</dbReference>
<organism evidence="2 3">
    <name type="scientific">Daucus carota subsp. sativus</name>
    <name type="common">Carrot</name>
    <dbReference type="NCBI Taxonomy" id="79200"/>
    <lineage>
        <taxon>Eukaryota</taxon>
        <taxon>Viridiplantae</taxon>
        <taxon>Streptophyta</taxon>
        <taxon>Embryophyta</taxon>
        <taxon>Tracheophyta</taxon>
        <taxon>Spermatophyta</taxon>
        <taxon>Magnoliopsida</taxon>
        <taxon>eudicotyledons</taxon>
        <taxon>Gunneridae</taxon>
        <taxon>Pentapetalae</taxon>
        <taxon>asterids</taxon>
        <taxon>campanulids</taxon>
        <taxon>Apiales</taxon>
        <taxon>Apiaceae</taxon>
        <taxon>Apioideae</taxon>
        <taxon>Scandiceae</taxon>
        <taxon>Daucinae</taxon>
        <taxon>Daucus</taxon>
        <taxon>Daucus sect. Daucus</taxon>
    </lineage>
</organism>
<protein>
    <submittedName>
        <fullName evidence="2">Uncharacterized protein</fullName>
    </submittedName>
</protein>
<sequence length="149" mass="17433">MEMDLEWGESLAQRREAEARKEELALERSKPFARSRDDPELDRMMKERLRWDDPMAKLIKKKRDVELGLPDLGDCQRMRSSGFIVPQEIPDHSWLKRGLQAAPNRYGIKPGRHWDGVDRSTGFDKAMVERMNGKLATEREAYLWSVSDM</sequence>
<accession>A0A166ELQ6</accession>
<dbReference type="Pfam" id="PF09736">
    <property type="entry name" value="Bud13"/>
    <property type="match status" value="1"/>
</dbReference>
<dbReference type="GO" id="GO:0003723">
    <property type="term" value="F:RNA binding"/>
    <property type="evidence" value="ECO:0007669"/>
    <property type="project" value="TreeGrafter"/>
</dbReference>
<evidence type="ECO:0000256" key="1">
    <source>
        <dbReference type="ARBA" id="ARBA00011069"/>
    </source>
</evidence>